<dbReference type="EMBL" id="GL732523">
    <property type="protein sequence ID" value="EFX90276.1"/>
    <property type="molecule type" value="Genomic_DNA"/>
</dbReference>
<dbReference type="HOGENOM" id="CLU_2963078_0_0_1"/>
<sequence>MSGHVSSEESTCCYLPMDDVRFLKRWLEMSAVISGREPKGMCISIEKPLLINLELTEFH</sequence>
<dbReference type="InParanoid" id="E9FR04"/>
<gene>
    <name evidence="1" type="ORF">DAPPUDRAFT_232470</name>
</gene>
<keyword evidence="2" id="KW-1185">Reference proteome</keyword>
<proteinExistence type="predicted"/>
<protein>
    <submittedName>
        <fullName evidence="1">Uncharacterized protein</fullName>
    </submittedName>
</protein>
<evidence type="ECO:0000313" key="1">
    <source>
        <dbReference type="EMBL" id="EFX90276.1"/>
    </source>
</evidence>
<accession>E9FR04</accession>
<dbReference type="Proteomes" id="UP000000305">
    <property type="component" value="Unassembled WGS sequence"/>
</dbReference>
<dbReference type="AlphaFoldDB" id="E9FR04"/>
<evidence type="ECO:0000313" key="2">
    <source>
        <dbReference type="Proteomes" id="UP000000305"/>
    </source>
</evidence>
<dbReference type="KEGG" id="dpx:DAPPUDRAFT_232470"/>
<reference evidence="1 2" key="1">
    <citation type="journal article" date="2011" name="Science">
        <title>The ecoresponsive genome of Daphnia pulex.</title>
        <authorList>
            <person name="Colbourne J.K."/>
            <person name="Pfrender M.E."/>
            <person name="Gilbert D."/>
            <person name="Thomas W.K."/>
            <person name="Tucker A."/>
            <person name="Oakley T.H."/>
            <person name="Tokishita S."/>
            <person name="Aerts A."/>
            <person name="Arnold G.J."/>
            <person name="Basu M.K."/>
            <person name="Bauer D.J."/>
            <person name="Caceres C.E."/>
            <person name="Carmel L."/>
            <person name="Casola C."/>
            <person name="Choi J.H."/>
            <person name="Detter J.C."/>
            <person name="Dong Q."/>
            <person name="Dusheyko S."/>
            <person name="Eads B.D."/>
            <person name="Frohlich T."/>
            <person name="Geiler-Samerotte K.A."/>
            <person name="Gerlach D."/>
            <person name="Hatcher P."/>
            <person name="Jogdeo S."/>
            <person name="Krijgsveld J."/>
            <person name="Kriventseva E.V."/>
            <person name="Kultz D."/>
            <person name="Laforsch C."/>
            <person name="Lindquist E."/>
            <person name="Lopez J."/>
            <person name="Manak J.R."/>
            <person name="Muller J."/>
            <person name="Pangilinan J."/>
            <person name="Patwardhan R.P."/>
            <person name="Pitluck S."/>
            <person name="Pritham E.J."/>
            <person name="Rechtsteiner A."/>
            <person name="Rho M."/>
            <person name="Rogozin I.B."/>
            <person name="Sakarya O."/>
            <person name="Salamov A."/>
            <person name="Schaack S."/>
            <person name="Shapiro H."/>
            <person name="Shiga Y."/>
            <person name="Skalitzky C."/>
            <person name="Smith Z."/>
            <person name="Souvorov A."/>
            <person name="Sung W."/>
            <person name="Tang Z."/>
            <person name="Tsuchiya D."/>
            <person name="Tu H."/>
            <person name="Vos H."/>
            <person name="Wang M."/>
            <person name="Wolf Y.I."/>
            <person name="Yamagata H."/>
            <person name="Yamada T."/>
            <person name="Ye Y."/>
            <person name="Shaw J.R."/>
            <person name="Andrews J."/>
            <person name="Crease T.J."/>
            <person name="Tang H."/>
            <person name="Lucas S.M."/>
            <person name="Robertson H.M."/>
            <person name="Bork P."/>
            <person name="Koonin E.V."/>
            <person name="Zdobnov E.M."/>
            <person name="Grigoriev I.V."/>
            <person name="Lynch M."/>
            <person name="Boore J.L."/>
        </authorList>
    </citation>
    <scope>NUCLEOTIDE SEQUENCE [LARGE SCALE GENOMIC DNA]</scope>
</reference>
<name>E9FR04_DAPPU</name>
<organism evidence="1 2">
    <name type="scientific">Daphnia pulex</name>
    <name type="common">Water flea</name>
    <dbReference type="NCBI Taxonomy" id="6669"/>
    <lineage>
        <taxon>Eukaryota</taxon>
        <taxon>Metazoa</taxon>
        <taxon>Ecdysozoa</taxon>
        <taxon>Arthropoda</taxon>
        <taxon>Crustacea</taxon>
        <taxon>Branchiopoda</taxon>
        <taxon>Diplostraca</taxon>
        <taxon>Cladocera</taxon>
        <taxon>Anomopoda</taxon>
        <taxon>Daphniidae</taxon>
        <taxon>Daphnia</taxon>
    </lineage>
</organism>